<accession>A0AAE1AN01</accession>
<evidence type="ECO:0000256" key="1">
    <source>
        <dbReference type="SAM" id="MobiDB-lite"/>
    </source>
</evidence>
<dbReference type="EMBL" id="JAWDGP010001569">
    <property type="protein sequence ID" value="KAK3790166.1"/>
    <property type="molecule type" value="Genomic_DNA"/>
</dbReference>
<organism evidence="2 3">
    <name type="scientific">Elysia crispata</name>
    <name type="common">lettuce slug</name>
    <dbReference type="NCBI Taxonomy" id="231223"/>
    <lineage>
        <taxon>Eukaryota</taxon>
        <taxon>Metazoa</taxon>
        <taxon>Spiralia</taxon>
        <taxon>Lophotrochozoa</taxon>
        <taxon>Mollusca</taxon>
        <taxon>Gastropoda</taxon>
        <taxon>Heterobranchia</taxon>
        <taxon>Euthyneura</taxon>
        <taxon>Panpulmonata</taxon>
        <taxon>Sacoglossa</taxon>
        <taxon>Placobranchoidea</taxon>
        <taxon>Plakobranchidae</taxon>
        <taxon>Elysia</taxon>
    </lineage>
</organism>
<dbReference type="Proteomes" id="UP001283361">
    <property type="component" value="Unassembled WGS sequence"/>
</dbReference>
<keyword evidence="3" id="KW-1185">Reference proteome</keyword>
<evidence type="ECO:0000313" key="2">
    <source>
        <dbReference type="EMBL" id="KAK3790166.1"/>
    </source>
</evidence>
<feature type="compositionally biased region" description="Polar residues" evidence="1">
    <location>
        <begin position="64"/>
        <end position="77"/>
    </location>
</feature>
<proteinExistence type="predicted"/>
<protein>
    <submittedName>
        <fullName evidence="2">Uncharacterized protein</fullName>
    </submittedName>
</protein>
<name>A0AAE1AN01_9GAST</name>
<feature type="compositionally biased region" description="Polar residues" evidence="1">
    <location>
        <begin position="1"/>
        <end position="10"/>
    </location>
</feature>
<comment type="caution">
    <text evidence="2">The sequence shown here is derived from an EMBL/GenBank/DDBJ whole genome shotgun (WGS) entry which is preliminary data.</text>
</comment>
<gene>
    <name evidence="2" type="ORF">RRG08_006899</name>
</gene>
<feature type="compositionally biased region" description="Polar residues" evidence="1">
    <location>
        <begin position="38"/>
        <end position="52"/>
    </location>
</feature>
<evidence type="ECO:0000313" key="3">
    <source>
        <dbReference type="Proteomes" id="UP001283361"/>
    </source>
</evidence>
<dbReference type="AlphaFoldDB" id="A0AAE1AN01"/>
<feature type="region of interest" description="Disordered" evidence="1">
    <location>
        <begin position="116"/>
        <end position="140"/>
    </location>
</feature>
<feature type="compositionally biased region" description="Polar residues" evidence="1">
    <location>
        <begin position="125"/>
        <end position="140"/>
    </location>
</feature>
<reference evidence="2" key="1">
    <citation type="journal article" date="2023" name="G3 (Bethesda)">
        <title>A reference genome for the long-term kleptoplast-retaining sea slug Elysia crispata morphotype clarki.</title>
        <authorList>
            <person name="Eastman K.E."/>
            <person name="Pendleton A.L."/>
            <person name="Shaikh M.A."/>
            <person name="Suttiyut T."/>
            <person name="Ogas R."/>
            <person name="Tomko P."/>
            <person name="Gavelis G."/>
            <person name="Widhalm J.R."/>
            <person name="Wisecaver J.H."/>
        </authorList>
    </citation>
    <scope>NUCLEOTIDE SEQUENCE</scope>
    <source>
        <strain evidence="2">ECLA1</strain>
    </source>
</reference>
<feature type="region of interest" description="Disordered" evidence="1">
    <location>
        <begin position="1"/>
        <end position="77"/>
    </location>
</feature>
<sequence>MNRQDSQSDYPTAHCQGRDTGTHTAQRSHGKRKEMNRQTHNPDYSSPLQSVTRRSHGKQRNEQTDSQSDYNSPQQGTVTRVLILLSVASTANREMNRQTHNQTKAEVHCRGHVWRSHSKQKMNRQTHNQTQQSTCRGRDTGTQTGQHIVRANQHRSGHTVLKRSQHTQG</sequence>